<dbReference type="InterPro" id="IPR006927">
    <property type="entry name" value="DUF639"/>
</dbReference>
<keyword evidence="4" id="KW-1185">Reference proteome</keyword>
<gene>
    <name evidence="3" type="ORF">Ccrd_021727</name>
</gene>
<sequence length="689" mass="77233">MLPPDTSGCYDVTHKIGGKCQNAQLAFLHVRHVSPPLTIPSTHSAMSNCSIHRLQMEKKKHLSTVANDVLQGCAVRLETSVNVLVEEFENRWKADTGGYSRKLVEYCASKVLNEICRNLEEAIMEGTFNRFTFDMMLAWETPSSADEESHQECVAKEKEERKTPRDTKLTDEKDDIPLFYTDVMPLLVDNEPSVGDDAFLWFGSLVPLVADFVNGRFTFETLTISTGNRLHFPAYDRFLKEIIKCVTHLQKQATPKGVVMADDEFILHVEGTATSQRVIRHIGGQSWPGRLTLTNYALYFEASAIVSYEDAIKLDLSKDIEQKDDVHIEFPEMTSSTRRDHWLALVKEIMLLHKFLTKFKVESPLKAWEMHARTILGIIRLHAAREMLRISPPDPKSFLIFALFDELPTGSNVLQELAESLKTGETGHPCSATSILRNLNVSHVWTQNTEIKVGSGSNRPENLSSLETAVEQVREEAKEINVAKAKADELKDEGIGNSALVLKELVKPLKDAVPWFQGVIQWERPASTLAVAMATFLMWVVSKMIWARRNEVGKKTKFVVCTASDQTTRESIVSAQHGLNSVYSIMQLANISILKIWSILLSNAPEHTETVIIAMTGCAIVLAVVPLKLIIMGVVASVFASTSKLGKVVKSKKRDMGNRRLKGWWDSIPVIPIEIVDKVEDIPKATKRD</sequence>
<evidence type="ECO:0000256" key="2">
    <source>
        <dbReference type="SAM" id="Phobius"/>
    </source>
</evidence>
<protein>
    <submittedName>
        <fullName evidence="3">Uncharacterized protein</fullName>
    </submittedName>
</protein>
<dbReference type="AlphaFoldDB" id="A0A103Y034"/>
<evidence type="ECO:0000313" key="3">
    <source>
        <dbReference type="EMBL" id="KVI00049.1"/>
    </source>
</evidence>
<proteinExistence type="predicted"/>
<evidence type="ECO:0000313" key="4">
    <source>
        <dbReference type="Proteomes" id="UP000243975"/>
    </source>
</evidence>
<feature type="transmembrane region" description="Helical" evidence="2">
    <location>
        <begin position="582"/>
        <end position="600"/>
    </location>
</feature>
<keyword evidence="2" id="KW-0812">Transmembrane</keyword>
<dbReference type="Gramene" id="KVI00049">
    <property type="protein sequence ID" value="KVI00049"/>
    <property type="gene ID" value="Ccrd_021727"/>
</dbReference>
<dbReference type="Proteomes" id="UP000243975">
    <property type="component" value="Unassembled WGS sequence"/>
</dbReference>
<keyword evidence="1" id="KW-0175">Coiled coil</keyword>
<name>A0A103Y034_CYNCS</name>
<dbReference type="PANTHER" id="PTHR31860">
    <property type="entry name" value="HEAT-INDUCIBLE TRANSCRIPTION REPRESSOR (DUF639)-RELATED"/>
    <property type="match status" value="1"/>
</dbReference>
<feature type="coiled-coil region" evidence="1">
    <location>
        <begin position="463"/>
        <end position="493"/>
    </location>
</feature>
<dbReference type="OMA" id="GFMVWAR"/>
<dbReference type="Pfam" id="PF04842">
    <property type="entry name" value="DUF639"/>
    <property type="match status" value="1"/>
</dbReference>
<keyword evidence="2" id="KW-0472">Membrane</keyword>
<organism evidence="3 4">
    <name type="scientific">Cynara cardunculus var. scolymus</name>
    <name type="common">Globe artichoke</name>
    <name type="synonym">Cynara scolymus</name>
    <dbReference type="NCBI Taxonomy" id="59895"/>
    <lineage>
        <taxon>Eukaryota</taxon>
        <taxon>Viridiplantae</taxon>
        <taxon>Streptophyta</taxon>
        <taxon>Embryophyta</taxon>
        <taxon>Tracheophyta</taxon>
        <taxon>Spermatophyta</taxon>
        <taxon>Magnoliopsida</taxon>
        <taxon>eudicotyledons</taxon>
        <taxon>Gunneridae</taxon>
        <taxon>Pentapetalae</taxon>
        <taxon>asterids</taxon>
        <taxon>campanulids</taxon>
        <taxon>Asterales</taxon>
        <taxon>Asteraceae</taxon>
        <taxon>Carduoideae</taxon>
        <taxon>Cardueae</taxon>
        <taxon>Carduinae</taxon>
        <taxon>Cynara</taxon>
    </lineage>
</organism>
<comment type="caution">
    <text evidence="3">The sequence shown here is derived from an EMBL/GenBank/DDBJ whole genome shotgun (WGS) entry which is preliminary data.</text>
</comment>
<feature type="transmembrane region" description="Helical" evidence="2">
    <location>
        <begin position="612"/>
        <end position="640"/>
    </location>
</feature>
<keyword evidence="2" id="KW-1133">Transmembrane helix</keyword>
<dbReference type="PANTHER" id="PTHR31860:SF5">
    <property type="entry name" value="ARGH (DUF639)"/>
    <property type="match status" value="1"/>
</dbReference>
<dbReference type="EMBL" id="LEKV01003401">
    <property type="protein sequence ID" value="KVI00049.1"/>
    <property type="molecule type" value="Genomic_DNA"/>
</dbReference>
<dbReference type="STRING" id="59895.A0A103Y034"/>
<accession>A0A103Y034</accession>
<evidence type="ECO:0000256" key="1">
    <source>
        <dbReference type="SAM" id="Coils"/>
    </source>
</evidence>
<feature type="transmembrane region" description="Helical" evidence="2">
    <location>
        <begin position="526"/>
        <end position="546"/>
    </location>
</feature>
<reference evidence="3 4" key="1">
    <citation type="journal article" date="2016" name="Sci. Rep.">
        <title>The genome sequence of the outbreeding globe artichoke constructed de novo incorporating a phase-aware low-pass sequencing strategy of F1 progeny.</title>
        <authorList>
            <person name="Scaglione D."/>
            <person name="Reyes-Chin-Wo S."/>
            <person name="Acquadro A."/>
            <person name="Froenicke L."/>
            <person name="Portis E."/>
            <person name="Beitel C."/>
            <person name="Tirone M."/>
            <person name="Mauro R."/>
            <person name="Lo Monaco A."/>
            <person name="Mauromicale G."/>
            <person name="Faccioli P."/>
            <person name="Cattivelli L."/>
            <person name="Rieseberg L."/>
            <person name="Michelmore R."/>
            <person name="Lanteri S."/>
        </authorList>
    </citation>
    <scope>NUCLEOTIDE SEQUENCE [LARGE SCALE GENOMIC DNA]</scope>
    <source>
        <strain evidence="3">2C</strain>
    </source>
</reference>